<keyword evidence="3" id="KW-1185">Reference proteome</keyword>
<dbReference type="Proteomes" id="UP000602510">
    <property type="component" value="Unassembled WGS sequence"/>
</dbReference>
<evidence type="ECO:0000313" key="2">
    <source>
        <dbReference type="EMBL" id="KAF4134840.1"/>
    </source>
</evidence>
<reference evidence="1" key="1">
    <citation type="submission" date="2020-04" db="EMBL/GenBank/DDBJ databases">
        <title>Hybrid Assembly of Korean Phytophthora infestans isolates.</title>
        <authorList>
            <person name="Prokchorchik M."/>
            <person name="Lee Y."/>
            <person name="Seo J."/>
            <person name="Cho J.-H."/>
            <person name="Park Y.-E."/>
            <person name="Jang D.-C."/>
            <person name="Im J.-S."/>
            <person name="Choi J.-G."/>
            <person name="Park H.-J."/>
            <person name="Lee G.-B."/>
            <person name="Lee Y.-G."/>
            <person name="Hong S.-Y."/>
            <person name="Cho K."/>
            <person name="Sohn K.H."/>
        </authorList>
    </citation>
    <scope>NUCLEOTIDE SEQUENCE</scope>
    <source>
        <strain evidence="1">KR_1_A1</strain>
        <strain evidence="2">KR_2_A2</strain>
    </source>
</reference>
<gene>
    <name evidence="1" type="ORF">GN244_ATG17104</name>
    <name evidence="2" type="ORF">GN958_ATG16096</name>
</gene>
<protein>
    <submittedName>
        <fullName evidence="1">Uncharacterized protein</fullName>
    </submittedName>
</protein>
<comment type="caution">
    <text evidence="1">The sequence shown here is derived from an EMBL/GenBank/DDBJ whole genome shotgun (WGS) entry which is preliminary data.</text>
</comment>
<dbReference type="EMBL" id="JAACNO010002256">
    <property type="protein sequence ID" value="KAF4134840.1"/>
    <property type="molecule type" value="Genomic_DNA"/>
</dbReference>
<dbReference type="EMBL" id="WSZM01000604">
    <property type="protein sequence ID" value="KAF4031011.1"/>
    <property type="molecule type" value="Genomic_DNA"/>
</dbReference>
<proteinExistence type="predicted"/>
<accession>A0A833WLH5</accession>
<dbReference type="AlphaFoldDB" id="A0A833WLH5"/>
<evidence type="ECO:0000313" key="3">
    <source>
        <dbReference type="Proteomes" id="UP000602510"/>
    </source>
</evidence>
<name>A0A833WLH5_PHYIN</name>
<evidence type="ECO:0000313" key="1">
    <source>
        <dbReference type="EMBL" id="KAF4031011.1"/>
    </source>
</evidence>
<dbReference type="Proteomes" id="UP000704712">
    <property type="component" value="Unassembled WGS sequence"/>
</dbReference>
<organism evidence="1 3">
    <name type="scientific">Phytophthora infestans</name>
    <name type="common">Potato late blight agent</name>
    <name type="synonym">Botrytis infestans</name>
    <dbReference type="NCBI Taxonomy" id="4787"/>
    <lineage>
        <taxon>Eukaryota</taxon>
        <taxon>Sar</taxon>
        <taxon>Stramenopiles</taxon>
        <taxon>Oomycota</taxon>
        <taxon>Peronosporomycetes</taxon>
        <taxon>Peronosporales</taxon>
        <taxon>Peronosporaceae</taxon>
        <taxon>Phytophthora</taxon>
    </lineage>
</organism>
<sequence>MDCSPSSFVKRLDRRSNLTTILPLLNWGNRRHLQRVGPRLRVDDDVVLGRLAILVGTATQLVVRVDTATRNVELVVLTRDDLSLETVDLQVADARGDVAIVCAHIALRLLEQLHVLWGDFLLRVSAVHLGGRGYKGSGGEKSEDGAKECHDGSEVDFGVVCVWWLAVVRIIGK</sequence>